<dbReference type="Pfam" id="PF13828">
    <property type="entry name" value="DUF4190"/>
    <property type="match status" value="1"/>
</dbReference>
<gene>
    <name evidence="4" type="ORF">SPF06_21260</name>
</gene>
<sequence>MSQPHQPQSEQSAHHAPVERNPHAYPDTQAPAYVPYSQQKTGTNALAIISLITSFFISIVGLILGVVALSQIKRTGEGGRGLAIAAIVIGSAGIAFGLLIITFGALAGNASTNY</sequence>
<feature type="transmembrane region" description="Helical" evidence="2">
    <location>
        <begin position="45"/>
        <end position="69"/>
    </location>
</feature>
<protein>
    <submittedName>
        <fullName evidence="4">DUF4190 domain-containing protein</fullName>
    </submittedName>
</protein>
<accession>A0ABU5TC70</accession>
<organism evidence="4 5">
    <name type="scientific">Sinomonas terricola</name>
    <dbReference type="NCBI Taxonomy" id="3110330"/>
    <lineage>
        <taxon>Bacteria</taxon>
        <taxon>Bacillati</taxon>
        <taxon>Actinomycetota</taxon>
        <taxon>Actinomycetes</taxon>
        <taxon>Micrococcales</taxon>
        <taxon>Micrococcaceae</taxon>
        <taxon>Sinomonas</taxon>
    </lineage>
</organism>
<proteinExistence type="predicted"/>
<evidence type="ECO:0000259" key="3">
    <source>
        <dbReference type="Pfam" id="PF13828"/>
    </source>
</evidence>
<feature type="compositionally biased region" description="Basic and acidic residues" evidence="1">
    <location>
        <begin position="12"/>
        <end position="22"/>
    </location>
</feature>
<keyword evidence="5" id="KW-1185">Reference proteome</keyword>
<feature type="region of interest" description="Disordered" evidence="1">
    <location>
        <begin position="1"/>
        <end position="32"/>
    </location>
</feature>
<feature type="compositionally biased region" description="Polar residues" evidence="1">
    <location>
        <begin position="1"/>
        <end position="11"/>
    </location>
</feature>
<comment type="caution">
    <text evidence="4">The sequence shown here is derived from an EMBL/GenBank/DDBJ whole genome shotgun (WGS) entry which is preliminary data.</text>
</comment>
<dbReference type="InterPro" id="IPR025241">
    <property type="entry name" value="DUF4190"/>
</dbReference>
<evidence type="ECO:0000256" key="2">
    <source>
        <dbReference type="SAM" id="Phobius"/>
    </source>
</evidence>
<dbReference type="EMBL" id="JAYGGQ010000025">
    <property type="protein sequence ID" value="MEA5457255.1"/>
    <property type="molecule type" value="Genomic_DNA"/>
</dbReference>
<keyword evidence="2" id="KW-0472">Membrane</keyword>
<dbReference type="RefSeq" id="WP_323281167.1">
    <property type="nucleotide sequence ID" value="NZ_JAYGGQ010000025.1"/>
</dbReference>
<keyword evidence="2" id="KW-0812">Transmembrane</keyword>
<evidence type="ECO:0000313" key="5">
    <source>
        <dbReference type="Proteomes" id="UP001304769"/>
    </source>
</evidence>
<reference evidence="4 5" key="1">
    <citation type="submission" date="2023-12" db="EMBL/GenBank/DDBJ databases">
        <title>Sinomonas terricola sp. nov, isolated from litchi orchard soil in Guangdong, PR China.</title>
        <authorList>
            <person name="Jiaxin W."/>
            <person name="Yang Z."/>
            <person name="Honghui Z."/>
        </authorList>
    </citation>
    <scope>NUCLEOTIDE SEQUENCE [LARGE SCALE GENOMIC DNA]</scope>
    <source>
        <strain evidence="4 5">JGH33</strain>
    </source>
</reference>
<feature type="domain" description="DUF4190" evidence="3">
    <location>
        <begin position="46"/>
        <end position="99"/>
    </location>
</feature>
<name>A0ABU5TC70_9MICC</name>
<evidence type="ECO:0000256" key="1">
    <source>
        <dbReference type="SAM" id="MobiDB-lite"/>
    </source>
</evidence>
<keyword evidence="2" id="KW-1133">Transmembrane helix</keyword>
<dbReference type="Proteomes" id="UP001304769">
    <property type="component" value="Unassembled WGS sequence"/>
</dbReference>
<feature type="transmembrane region" description="Helical" evidence="2">
    <location>
        <begin position="81"/>
        <end position="107"/>
    </location>
</feature>
<evidence type="ECO:0000313" key="4">
    <source>
        <dbReference type="EMBL" id="MEA5457255.1"/>
    </source>
</evidence>